<feature type="transmembrane region" description="Helical" evidence="9">
    <location>
        <begin position="262"/>
        <end position="281"/>
    </location>
</feature>
<dbReference type="PROSITE" id="PS00211">
    <property type="entry name" value="ABC_TRANSPORTER_1"/>
    <property type="match status" value="1"/>
</dbReference>
<accession>A0AAW7PNC6</accession>
<dbReference type="Gene3D" id="3.40.50.300">
    <property type="entry name" value="P-loop containing nucleotide triphosphate hydrolases"/>
    <property type="match status" value="1"/>
</dbReference>
<dbReference type="GO" id="GO:0034040">
    <property type="term" value="F:ATPase-coupled lipid transmembrane transporter activity"/>
    <property type="evidence" value="ECO:0007669"/>
    <property type="project" value="TreeGrafter"/>
</dbReference>
<dbReference type="InterPro" id="IPR036640">
    <property type="entry name" value="ABC1_TM_sf"/>
</dbReference>
<dbReference type="Proteomes" id="UP001171529">
    <property type="component" value="Unassembled WGS sequence"/>
</dbReference>
<dbReference type="PANTHER" id="PTHR24221">
    <property type="entry name" value="ATP-BINDING CASSETTE SUB-FAMILY B"/>
    <property type="match status" value="1"/>
</dbReference>
<dbReference type="EMBL" id="JAPZDC010000001">
    <property type="protein sequence ID" value="MDN5062708.1"/>
    <property type="molecule type" value="Genomic_DNA"/>
</dbReference>
<evidence type="ECO:0000256" key="2">
    <source>
        <dbReference type="ARBA" id="ARBA00022448"/>
    </source>
</evidence>
<dbReference type="GO" id="GO:0005524">
    <property type="term" value="F:ATP binding"/>
    <property type="evidence" value="ECO:0007669"/>
    <property type="project" value="UniProtKB-KW"/>
</dbReference>
<keyword evidence="4 9" id="KW-0812">Transmembrane</keyword>
<reference evidence="12" key="1">
    <citation type="submission" date="2022-12" db="EMBL/GenBank/DDBJ databases">
        <authorList>
            <person name="Uljanovas D."/>
        </authorList>
    </citation>
    <scope>NUCLEOTIDE SEQUENCE</scope>
    <source>
        <strain evidence="12">RCM39</strain>
    </source>
</reference>
<feature type="transmembrane region" description="Helical" evidence="9">
    <location>
        <begin position="143"/>
        <end position="165"/>
    </location>
</feature>
<dbReference type="GO" id="GO:0016887">
    <property type="term" value="F:ATP hydrolysis activity"/>
    <property type="evidence" value="ECO:0007669"/>
    <property type="project" value="InterPro"/>
</dbReference>
<evidence type="ECO:0000256" key="1">
    <source>
        <dbReference type="ARBA" id="ARBA00004651"/>
    </source>
</evidence>
<reference evidence="12" key="2">
    <citation type="journal article" date="2023" name="Microorganisms">
        <title>Genomic Characterization of Arcobacter butzleri Strains Isolated from Various Sources in Lithuania.</title>
        <authorList>
            <person name="Uljanovas D."/>
            <person name="Golz G."/>
            <person name="Fleischmann S."/>
            <person name="Kudirkiene E."/>
            <person name="Kasetiene N."/>
            <person name="Grineviciene A."/>
            <person name="Tamuleviciene E."/>
            <person name="Aksomaitiene J."/>
            <person name="Alter T."/>
            <person name="Malakauskas M."/>
        </authorList>
    </citation>
    <scope>NUCLEOTIDE SEQUENCE</scope>
    <source>
        <strain evidence="12">RCM39</strain>
    </source>
</reference>
<dbReference type="PROSITE" id="PS50929">
    <property type="entry name" value="ABC_TM1F"/>
    <property type="match status" value="1"/>
</dbReference>
<gene>
    <name evidence="12" type="ORF">O8C91_00720</name>
</gene>
<feature type="transmembrane region" description="Helical" evidence="9">
    <location>
        <begin position="171"/>
        <end position="191"/>
    </location>
</feature>
<dbReference type="Pfam" id="PF00005">
    <property type="entry name" value="ABC_tran"/>
    <property type="match status" value="1"/>
</dbReference>
<protein>
    <submittedName>
        <fullName evidence="12">ABC transporter ATP-binding protein</fullName>
    </submittedName>
</protein>
<keyword evidence="8 9" id="KW-0472">Membrane</keyword>
<evidence type="ECO:0000256" key="3">
    <source>
        <dbReference type="ARBA" id="ARBA00022475"/>
    </source>
</evidence>
<dbReference type="FunFam" id="3.40.50.300:FF:000299">
    <property type="entry name" value="ABC transporter ATP-binding protein/permease"/>
    <property type="match status" value="1"/>
</dbReference>
<dbReference type="InterPro" id="IPR011527">
    <property type="entry name" value="ABC1_TM_dom"/>
</dbReference>
<keyword evidence="6 12" id="KW-0067">ATP-binding</keyword>
<organism evidence="12 13">
    <name type="scientific">Aliarcobacter butzleri</name>
    <dbReference type="NCBI Taxonomy" id="28197"/>
    <lineage>
        <taxon>Bacteria</taxon>
        <taxon>Pseudomonadati</taxon>
        <taxon>Campylobacterota</taxon>
        <taxon>Epsilonproteobacteria</taxon>
        <taxon>Campylobacterales</taxon>
        <taxon>Arcobacteraceae</taxon>
        <taxon>Aliarcobacter</taxon>
    </lineage>
</organism>
<keyword evidence="2" id="KW-0813">Transport</keyword>
<dbReference type="CDD" id="cd18553">
    <property type="entry name" value="ABC_6TM_PglK_like"/>
    <property type="match status" value="1"/>
</dbReference>
<feature type="domain" description="ABC transporter" evidence="10">
    <location>
        <begin position="350"/>
        <end position="564"/>
    </location>
</feature>
<evidence type="ECO:0000313" key="12">
    <source>
        <dbReference type="EMBL" id="MDN5062708.1"/>
    </source>
</evidence>
<keyword evidence="7 9" id="KW-1133">Transmembrane helix</keyword>
<dbReference type="InterPro" id="IPR003439">
    <property type="entry name" value="ABC_transporter-like_ATP-bd"/>
</dbReference>
<dbReference type="SMART" id="SM00382">
    <property type="entry name" value="AAA"/>
    <property type="match status" value="1"/>
</dbReference>
<evidence type="ECO:0000256" key="6">
    <source>
        <dbReference type="ARBA" id="ARBA00022840"/>
    </source>
</evidence>
<feature type="transmembrane region" description="Helical" evidence="9">
    <location>
        <begin position="287"/>
        <end position="305"/>
    </location>
</feature>
<dbReference type="GO" id="GO:0140359">
    <property type="term" value="F:ABC-type transporter activity"/>
    <property type="evidence" value="ECO:0007669"/>
    <property type="project" value="InterPro"/>
</dbReference>
<dbReference type="Gene3D" id="1.20.1560.10">
    <property type="entry name" value="ABC transporter type 1, transmembrane domain"/>
    <property type="match status" value="1"/>
</dbReference>
<keyword evidence="3" id="KW-1003">Cell membrane</keyword>
<evidence type="ECO:0000256" key="9">
    <source>
        <dbReference type="SAM" id="Phobius"/>
    </source>
</evidence>
<comment type="subcellular location">
    <subcellularLocation>
        <location evidence="1">Cell membrane</location>
        <topology evidence="1">Multi-pass membrane protein</topology>
    </subcellularLocation>
</comment>
<dbReference type="PROSITE" id="PS50893">
    <property type="entry name" value="ABC_TRANSPORTER_2"/>
    <property type="match status" value="1"/>
</dbReference>
<evidence type="ECO:0000256" key="4">
    <source>
        <dbReference type="ARBA" id="ARBA00022692"/>
    </source>
</evidence>
<dbReference type="AlphaFoldDB" id="A0AAW7PNC6"/>
<name>A0AAW7PNC6_9BACT</name>
<evidence type="ECO:0000256" key="8">
    <source>
        <dbReference type="ARBA" id="ARBA00023136"/>
    </source>
</evidence>
<evidence type="ECO:0000259" key="11">
    <source>
        <dbReference type="PROSITE" id="PS50929"/>
    </source>
</evidence>
<sequence>MYKKLNSLLTKNDKRFLFLLVVFSIFIALIETVGIAAIMPFISVASDFEVIQTNEYYKIVYDIFNFDSNINFVISFGILLVIFYLVRGIFNVFYFHLLARFSQGRTHILAYRLFENYLGMTYHQFINRNSSELSKMIINETNYLTIIISSFLLIISEIFVIVFIYSAMIYVNWKITLIMTIFLFLNALFLIKTISKKIKIQGKKREEFQKRFYEIINSTFGNYKIIKLQSNDNLIMNRFYDASINYAKSNIRSETLTSFPRIFLETIGFGLIALVVLYLVFKYQSDISSLLGILSMFVLGLYRLMPSVNRILSSYNLIMYNHRALDLIHNDLMYDGENLGNKNISFNKTIELKNIYFGYSENKIVLKDINLDIKKGEKIAFIGPSGSGKSTLVDIVIGLYRPISGQIFVDNSIIDESNIKDWRKKVGYIPQSVYLFDGTVAENIAFGKEFDENNIKEVLEKAKILDFLETHQDGIHTFVGEGGIKLSGGQKQRIAIARALYQEPEILVLDEATSALDEEIEKEIMDEIYEISQNKTLIIIAHRLSTINRCKKVYKIENRKLVLCQ</sequence>
<keyword evidence="5" id="KW-0547">Nucleotide-binding</keyword>
<evidence type="ECO:0000256" key="5">
    <source>
        <dbReference type="ARBA" id="ARBA00022741"/>
    </source>
</evidence>
<dbReference type="InterPro" id="IPR017871">
    <property type="entry name" value="ABC_transporter-like_CS"/>
</dbReference>
<evidence type="ECO:0000313" key="13">
    <source>
        <dbReference type="Proteomes" id="UP001171529"/>
    </source>
</evidence>
<feature type="domain" description="ABC transmembrane type-1" evidence="11">
    <location>
        <begin position="18"/>
        <end position="319"/>
    </location>
</feature>
<dbReference type="SUPFAM" id="SSF90123">
    <property type="entry name" value="ABC transporter transmembrane region"/>
    <property type="match status" value="1"/>
</dbReference>
<dbReference type="InterPro" id="IPR027417">
    <property type="entry name" value="P-loop_NTPase"/>
</dbReference>
<feature type="transmembrane region" description="Helical" evidence="9">
    <location>
        <begin position="72"/>
        <end position="95"/>
    </location>
</feature>
<proteinExistence type="predicted"/>
<dbReference type="InterPro" id="IPR039421">
    <property type="entry name" value="Type_1_exporter"/>
</dbReference>
<dbReference type="GO" id="GO:0005886">
    <property type="term" value="C:plasma membrane"/>
    <property type="evidence" value="ECO:0007669"/>
    <property type="project" value="UniProtKB-SubCell"/>
</dbReference>
<comment type="caution">
    <text evidence="12">The sequence shown here is derived from an EMBL/GenBank/DDBJ whole genome shotgun (WGS) entry which is preliminary data.</text>
</comment>
<dbReference type="PANTHER" id="PTHR24221:SF654">
    <property type="entry name" value="ATP-BINDING CASSETTE SUB-FAMILY B MEMBER 6"/>
    <property type="match status" value="1"/>
</dbReference>
<dbReference type="SUPFAM" id="SSF52540">
    <property type="entry name" value="P-loop containing nucleoside triphosphate hydrolases"/>
    <property type="match status" value="1"/>
</dbReference>
<dbReference type="InterPro" id="IPR003593">
    <property type="entry name" value="AAA+_ATPase"/>
</dbReference>
<evidence type="ECO:0000256" key="7">
    <source>
        <dbReference type="ARBA" id="ARBA00022989"/>
    </source>
</evidence>
<dbReference type="Pfam" id="PF00664">
    <property type="entry name" value="ABC_membrane"/>
    <property type="match status" value="1"/>
</dbReference>
<evidence type="ECO:0000259" key="10">
    <source>
        <dbReference type="PROSITE" id="PS50893"/>
    </source>
</evidence>
<feature type="transmembrane region" description="Helical" evidence="9">
    <location>
        <begin position="16"/>
        <end position="42"/>
    </location>
</feature>